<dbReference type="PROSITE" id="PS51375">
    <property type="entry name" value="PPR"/>
    <property type="match status" value="7"/>
</dbReference>
<evidence type="ECO:0000313" key="4">
    <source>
        <dbReference type="EMBL" id="KAJ6400648.1"/>
    </source>
</evidence>
<keyword evidence="2" id="KW-0677">Repeat</keyword>
<dbReference type="PANTHER" id="PTHR47447">
    <property type="entry name" value="OS03G0856100 PROTEIN"/>
    <property type="match status" value="1"/>
</dbReference>
<comment type="caution">
    <text evidence="4">The sequence shown here is derived from an EMBL/GenBank/DDBJ whole genome shotgun (WGS) entry which is preliminary data.</text>
</comment>
<evidence type="ECO:0000256" key="2">
    <source>
        <dbReference type="ARBA" id="ARBA00022737"/>
    </source>
</evidence>
<protein>
    <recommendedName>
        <fullName evidence="6">Pentatricopeptide repeat-containing protein</fullName>
    </recommendedName>
</protein>
<feature type="repeat" description="PPR" evidence="3">
    <location>
        <begin position="483"/>
        <end position="517"/>
    </location>
</feature>
<dbReference type="AlphaFoldDB" id="A0AAD6J9Q2"/>
<keyword evidence="5" id="KW-1185">Reference proteome</keyword>
<feature type="repeat" description="PPR" evidence="3">
    <location>
        <begin position="554"/>
        <end position="588"/>
    </location>
</feature>
<dbReference type="InterPro" id="IPR002885">
    <property type="entry name" value="PPR_rpt"/>
</dbReference>
<comment type="similarity">
    <text evidence="1">Belongs to the PPR family. P subfamily.</text>
</comment>
<dbReference type="EMBL" id="JAPFFJ010000019">
    <property type="protein sequence ID" value="KAJ6400648.1"/>
    <property type="molecule type" value="Genomic_DNA"/>
</dbReference>
<name>A0AAD6J9Q2_9ROSI</name>
<reference evidence="4 5" key="1">
    <citation type="journal article" date="2023" name="Int. J. Mol. Sci.">
        <title>De Novo Assembly and Annotation of 11 Diverse Shrub Willow (Salix) Genomes Reveals Novel Gene Organization in Sex-Linked Regions.</title>
        <authorList>
            <person name="Hyden B."/>
            <person name="Feng K."/>
            <person name="Yates T.B."/>
            <person name="Jawdy S."/>
            <person name="Cereghino C."/>
            <person name="Smart L.B."/>
            <person name="Muchero W."/>
        </authorList>
    </citation>
    <scope>NUCLEOTIDE SEQUENCE [LARGE SCALE GENOMIC DNA]</scope>
    <source>
        <tissue evidence="4">Shoot tip</tissue>
    </source>
</reference>
<feature type="repeat" description="PPR" evidence="3">
    <location>
        <begin position="413"/>
        <end position="447"/>
    </location>
</feature>
<dbReference type="PANTHER" id="PTHR47447:SF28">
    <property type="entry name" value="PENTACOTRIPEPTIDE-REPEAT REGION OF PRORP DOMAIN-CONTAINING PROTEIN"/>
    <property type="match status" value="1"/>
</dbReference>
<dbReference type="Pfam" id="PF13041">
    <property type="entry name" value="PPR_2"/>
    <property type="match status" value="3"/>
</dbReference>
<gene>
    <name evidence="4" type="ORF">OIU84_016144</name>
</gene>
<dbReference type="Pfam" id="PF01535">
    <property type="entry name" value="PPR"/>
    <property type="match status" value="2"/>
</dbReference>
<dbReference type="NCBIfam" id="TIGR00756">
    <property type="entry name" value="PPR"/>
    <property type="match status" value="9"/>
</dbReference>
<dbReference type="InterPro" id="IPR011990">
    <property type="entry name" value="TPR-like_helical_dom_sf"/>
</dbReference>
<evidence type="ECO:0000256" key="1">
    <source>
        <dbReference type="ARBA" id="ARBA00007626"/>
    </source>
</evidence>
<feature type="repeat" description="PPR" evidence="3">
    <location>
        <begin position="304"/>
        <end position="338"/>
    </location>
</feature>
<dbReference type="Gene3D" id="1.25.40.10">
    <property type="entry name" value="Tetratricopeptide repeat domain"/>
    <property type="match status" value="5"/>
</dbReference>
<dbReference type="Pfam" id="PF12854">
    <property type="entry name" value="PPR_1"/>
    <property type="match status" value="2"/>
</dbReference>
<accession>A0AAD6J9Q2</accession>
<feature type="repeat" description="PPR" evidence="3">
    <location>
        <begin position="448"/>
        <end position="482"/>
    </location>
</feature>
<feature type="repeat" description="PPR" evidence="3">
    <location>
        <begin position="339"/>
        <end position="369"/>
    </location>
</feature>
<evidence type="ECO:0000313" key="5">
    <source>
        <dbReference type="Proteomes" id="UP001162972"/>
    </source>
</evidence>
<proteinExistence type="inferred from homology"/>
<organism evidence="4 5">
    <name type="scientific">Salix udensis</name>
    <dbReference type="NCBI Taxonomy" id="889485"/>
    <lineage>
        <taxon>Eukaryota</taxon>
        <taxon>Viridiplantae</taxon>
        <taxon>Streptophyta</taxon>
        <taxon>Embryophyta</taxon>
        <taxon>Tracheophyta</taxon>
        <taxon>Spermatophyta</taxon>
        <taxon>Magnoliopsida</taxon>
        <taxon>eudicotyledons</taxon>
        <taxon>Gunneridae</taxon>
        <taxon>Pentapetalae</taxon>
        <taxon>rosids</taxon>
        <taxon>fabids</taxon>
        <taxon>Malpighiales</taxon>
        <taxon>Salicaceae</taxon>
        <taxon>Saliceae</taxon>
        <taxon>Salix</taxon>
    </lineage>
</organism>
<dbReference type="Proteomes" id="UP001162972">
    <property type="component" value="Chromosome 14"/>
</dbReference>
<feature type="repeat" description="PPR" evidence="3">
    <location>
        <begin position="519"/>
        <end position="553"/>
    </location>
</feature>
<evidence type="ECO:0000256" key="3">
    <source>
        <dbReference type="PROSITE-ProRule" id="PRU00708"/>
    </source>
</evidence>
<evidence type="ECO:0008006" key="6">
    <source>
        <dbReference type="Google" id="ProtNLM"/>
    </source>
</evidence>
<sequence>MSIITVPASKHSNLLRLLTSHAFLRRLSTERPEPQPPPQQKTRNHNSIITEALQLLQTPENEWDTTQLNQLLFPDSPPSSSSPRLFYQITRRLPSSSQALKFLNYLRNNSPSSPDTQTLLSYTFQAIFELSFCEPDSNANLSRHYKTSKELNIPLTVNAASFLLRAYGRSELVDESLILFNELDPSVKNTYLRNVWLSVLLRHGRAEDALKVIDEMFESNEESNCRPNDATGDILFSFLFKRERNEEFLSEDEIVNLVLKFGEHGVLISSFWMGRLITRLCRNRKTNRAWDLFNEMIKLGAVFESATCNSLLSGLAREGNFNRMNELMAKMVEMDIQPTVVTFGILINHMCKFRRVDDALEVLEKMSDGKESGGISVSVEPDVVIYNTLIDGLCKVGRQQEGLELKELGIRPDTVCYNTLIGGFCRVNKFHRVSEMLKEMEEAGLKPDTITYNTLIAYASKIGDLKFACKVMKKMIKAGVVPTVATYGALINAYCLNGNVNEAMEIFKDMKSASKVPPNTVIYNILIDSLCKNNKVKSAVSLMEDMEIQGVTPNTTTYNAIFKGLRDEKDLERVFEFMDRMIEHACNPDYITMEILTEWLSAVGEIERLKIFVAGCEVSGSTAQKASART</sequence>